<comment type="caution">
    <text evidence="5">The sequence shown here is derived from an EMBL/GenBank/DDBJ whole genome shotgun (WGS) entry which is preliminary data.</text>
</comment>
<organism evidence="5 6">
    <name type="scientific">Rotaria sordida</name>
    <dbReference type="NCBI Taxonomy" id="392033"/>
    <lineage>
        <taxon>Eukaryota</taxon>
        <taxon>Metazoa</taxon>
        <taxon>Spiralia</taxon>
        <taxon>Gnathifera</taxon>
        <taxon>Rotifera</taxon>
        <taxon>Eurotatoria</taxon>
        <taxon>Bdelloidea</taxon>
        <taxon>Philodinida</taxon>
        <taxon>Philodinidae</taxon>
        <taxon>Rotaria</taxon>
    </lineage>
</organism>
<evidence type="ECO:0000259" key="4">
    <source>
        <dbReference type="Pfam" id="PF04500"/>
    </source>
</evidence>
<dbReference type="Proteomes" id="UP000663823">
    <property type="component" value="Unassembled WGS sequence"/>
</dbReference>
<evidence type="ECO:0000313" key="6">
    <source>
        <dbReference type="Proteomes" id="UP000663823"/>
    </source>
</evidence>
<dbReference type="GO" id="GO:0008270">
    <property type="term" value="F:zinc ion binding"/>
    <property type="evidence" value="ECO:0007669"/>
    <property type="project" value="UniProtKB-KW"/>
</dbReference>
<feature type="domain" description="FLYWCH-type" evidence="4">
    <location>
        <begin position="17"/>
        <end position="75"/>
    </location>
</feature>
<dbReference type="AlphaFoldDB" id="A0A819S4Z9"/>
<accession>A0A819S4Z9</accession>
<evidence type="ECO:0000256" key="3">
    <source>
        <dbReference type="ARBA" id="ARBA00022833"/>
    </source>
</evidence>
<dbReference type="InterPro" id="IPR007588">
    <property type="entry name" value="Znf_FLYWCH"/>
</dbReference>
<evidence type="ECO:0000256" key="2">
    <source>
        <dbReference type="ARBA" id="ARBA00022771"/>
    </source>
</evidence>
<proteinExistence type="predicted"/>
<evidence type="ECO:0000256" key="1">
    <source>
        <dbReference type="ARBA" id="ARBA00022723"/>
    </source>
</evidence>
<dbReference type="Gene3D" id="2.20.25.240">
    <property type="match status" value="1"/>
</dbReference>
<gene>
    <name evidence="5" type="ORF">OTI717_LOCUS31761</name>
</gene>
<evidence type="ECO:0000313" key="5">
    <source>
        <dbReference type="EMBL" id="CAF4053387.1"/>
    </source>
</evidence>
<dbReference type="Pfam" id="PF04500">
    <property type="entry name" value="FLYWCH"/>
    <property type="match status" value="1"/>
</dbReference>
<name>A0A819S4Z9_9BILA</name>
<sequence>MATTTDVSGKENIILKFIKSNKGQLLLVLNGYLYKCNKKTGNKKYWICTYKECKKSVHTDANDIYFCGGTEPHDHEPNPDMIAARNVRNKIKERALQEMTPISMIYEQEISNSSINSTTIAILPTCQELGPTVTKVRAKAVPLLPQSFLFDIPDEFKTTLAGQRFLLMDDSIARCERILSVFRQIQRFGMQCDYVSKEDFRILCRKLMALALMPPDQVVLGFEEVRAAAGQLDGGQMEILLTYFENNWLSNIDLWNVSRCETRTNNVCEGEDIKLSQSDQ</sequence>
<keyword evidence="2" id="KW-0863">Zinc-finger</keyword>
<protein>
    <recommendedName>
        <fullName evidence="4">FLYWCH-type domain-containing protein</fullName>
    </recommendedName>
</protein>
<keyword evidence="1" id="KW-0479">Metal-binding</keyword>
<keyword evidence="3" id="KW-0862">Zinc</keyword>
<dbReference type="EMBL" id="CAJOAX010009301">
    <property type="protein sequence ID" value="CAF4053387.1"/>
    <property type="molecule type" value="Genomic_DNA"/>
</dbReference>
<reference evidence="5" key="1">
    <citation type="submission" date="2021-02" db="EMBL/GenBank/DDBJ databases">
        <authorList>
            <person name="Nowell W R."/>
        </authorList>
    </citation>
    <scope>NUCLEOTIDE SEQUENCE</scope>
</reference>